<keyword evidence="9" id="KW-1185">Reference proteome</keyword>
<evidence type="ECO:0000256" key="4">
    <source>
        <dbReference type="ARBA" id="ARBA00022729"/>
    </source>
</evidence>
<dbReference type="SUPFAM" id="SSF53807">
    <property type="entry name" value="Helical backbone' metal receptor"/>
    <property type="match status" value="1"/>
</dbReference>
<keyword evidence="4" id="KW-0732">Signal</keyword>
<evidence type="ECO:0000256" key="2">
    <source>
        <dbReference type="ARBA" id="ARBA00008814"/>
    </source>
</evidence>
<keyword evidence="3" id="KW-0813">Transport</keyword>
<dbReference type="Pfam" id="PF01497">
    <property type="entry name" value="Peripla_BP_2"/>
    <property type="match status" value="1"/>
</dbReference>
<comment type="similarity">
    <text evidence="2">Belongs to the bacterial solute-binding protein 8 family.</text>
</comment>
<dbReference type="InterPro" id="IPR051313">
    <property type="entry name" value="Bact_iron-sidero_bind"/>
</dbReference>
<sequence length="322" mass="36333">MILTRNHMGSLFVFCLSFVLILMGCGNPATESDAEGQGETRSIQHAMGETEVPESPQRVVVLTNEGLEALLAVGVKPVGAVQAFSGEGTWYKHLEKEMDGVENVGTEHQPNLEKIMTLKPDLIIGNKMRQEKIYEQLSDIAPTVFAEELRAQWKNNFKLYTDTVNKKAEGEAVIADFDQRVEKIREQAGDRLSTEVSMVRFMPGRTRIYYNDTFGGTILKEIGFKRPKAQDKDDFAAEVTKERIPEMEGDILLYYTYDEKGETEGSEMEKEWLQEQLWKELNVVKQGNAHKVNDVVWTTAGGVKAANLLLDDVEKYLLDDES</sequence>
<gene>
    <name evidence="8" type="ORF">C8J48_1641</name>
</gene>
<name>A0A2T4ZAW1_9BACL</name>
<dbReference type="GO" id="GO:1901678">
    <property type="term" value="P:iron coordination entity transport"/>
    <property type="evidence" value="ECO:0007669"/>
    <property type="project" value="UniProtKB-ARBA"/>
</dbReference>
<evidence type="ECO:0000256" key="1">
    <source>
        <dbReference type="ARBA" id="ARBA00004193"/>
    </source>
</evidence>
<dbReference type="FunFam" id="3.40.50.1980:FF:000018">
    <property type="entry name" value="Iron(III) dicitrate-binding periplasmic protein"/>
    <property type="match status" value="1"/>
</dbReference>
<dbReference type="Proteomes" id="UP000241639">
    <property type="component" value="Unassembled WGS sequence"/>
</dbReference>
<dbReference type="GO" id="GO:0030288">
    <property type="term" value="C:outer membrane-bounded periplasmic space"/>
    <property type="evidence" value="ECO:0007669"/>
    <property type="project" value="TreeGrafter"/>
</dbReference>
<dbReference type="PANTHER" id="PTHR30532:SF21">
    <property type="entry name" value="SIDEROPHORE-BINDING LIPOPROTEIN YFIY-RELATED"/>
    <property type="match status" value="1"/>
</dbReference>
<organism evidence="8 9">
    <name type="scientific">Desmospora activa DSM 45169</name>
    <dbReference type="NCBI Taxonomy" id="1121389"/>
    <lineage>
        <taxon>Bacteria</taxon>
        <taxon>Bacillati</taxon>
        <taxon>Bacillota</taxon>
        <taxon>Bacilli</taxon>
        <taxon>Bacillales</taxon>
        <taxon>Thermoactinomycetaceae</taxon>
        <taxon>Desmospora</taxon>
    </lineage>
</organism>
<dbReference type="InterPro" id="IPR002491">
    <property type="entry name" value="ABC_transptr_periplasmic_BD"/>
</dbReference>
<evidence type="ECO:0000259" key="7">
    <source>
        <dbReference type="PROSITE" id="PS50983"/>
    </source>
</evidence>
<dbReference type="GO" id="GO:0005886">
    <property type="term" value="C:plasma membrane"/>
    <property type="evidence" value="ECO:0007669"/>
    <property type="project" value="UniProtKB-SubCell"/>
</dbReference>
<protein>
    <submittedName>
        <fullName evidence="8">Iron complex transport system substrate-binding protein</fullName>
    </submittedName>
</protein>
<dbReference type="EMBL" id="PZZP01000001">
    <property type="protein sequence ID" value="PTM59041.1"/>
    <property type="molecule type" value="Genomic_DNA"/>
</dbReference>
<dbReference type="PANTHER" id="PTHR30532">
    <property type="entry name" value="IRON III DICITRATE-BINDING PERIPLASMIC PROTEIN"/>
    <property type="match status" value="1"/>
</dbReference>
<dbReference type="FunFam" id="3.40.50.1980:FF:000003">
    <property type="entry name" value="Iron ABC transporter substrate-binding protein"/>
    <property type="match status" value="1"/>
</dbReference>
<dbReference type="AlphaFoldDB" id="A0A2T4ZAW1"/>
<accession>A0A2T4ZAW1</accession>
<evidence type="ECO:0000256" key="3">
    <source>
        <dbReference type="ARBA" id="ARBA00022448"/>
    </source>
</evidence>
<comment type="subcellular location">
    <subcellularLocation>
        <location evidence="1">Cell membrane</location>
        <topology evidence="1">Lipid-anchor</topology>
    </subcellularLocation>
</comment>
<evidence type="ECO:0000256" key="6">
    <source>
        <dbReference type="ARBA" id="ARBA00023288"/>
    </source>
</evidence>
<keyword evidence="5" id="KW-0564">Palmitate</keyword>
<dbReference type="PROSITE" id="PS50983">
    <property type="entry name" value="FE_B12_PBP"/>
    <property type="match status" value="1"/>
</dbReference>
<feature type="domain" description="Fe/B12 periplasmic-binding" evidence="7">
    <location>
        <begin position="58"/>
        <end position="321"/>
    </location>
</feature>
<evidence type="ECO:0000313" key="9">
    <source>
        <dbReference type="Proteomes" id="UP000241639"/>
    </source>
</evidence>
<dbReference type="PROSITE" id="PS51257">
    <property type="entry name" value="PROKAR_LIPOPROTEIN"/>
    <property type="match status" value="1"/>
</dbReference>
<reference evidence="8 9" key="1">
    <citation type="submission" date="2018-04" db="EMBL/GenBank/DDBJ databases">
        <title>Genomic Encyclopedia of Archaeal and Bacterial Type Strains, Phase II (KMG-II): from individual species to whole genera.</title>
        <authorList>
            <person name="Goeker M."/>
        </authorList>
    </citation>
    <scope>NUCLEOTIDE SEQUENCE [LARGE SCALE GENOMIC DNA]</scope>
    <source>
        <strain evidence="8 9">DSM 45169</strain>
    </source>
</reference>
<proteinExistence type="inferred from homology"/>
<keyword evidence="6" id="KW-0449">Lipoprotein</keyword>
<dbReference type="CDD" id="cd01146">
    <property type="entry name" value="FhuD"/>
    <property type="match status" value="1"/>
</dbReference>
<evidence type="ECO:0000313" key="8">
    <source>
        <dbReference type="EMBL" id="PTM59041.1"/>
    </source>
</evidence>
<comment type="caution">
    <text evidence="8">The sequence shown here is derived from an EMBL/GenBank/DDBJ whole genome shotgun (WGS) entry which is preliminary data.</text>
</comment>
<evidence type="ECO:0000256" key="5">
    <source>
        <dbReference type="ARBA" id="ARBA00023139"/>
    </source>
</evidence>
<dbReference type="Gene3D" id="3.40.50.1980">
    <property type="entry name" value="Nitrogenase molybdenum iron protein domain"/>
    <property type="match status" value="2"/>
</dbReference>